<keyword evidence="11" id="KW-0472">Membrane</keyword>
<dbReference type="FunFam" id="3.10.250.10:FF:000001">
    <property type="entry name" value="Lysyl oxidase 4 isoform X1"/>
    <property type="match status" value="1"/>
</dbReference>
<keyword evidence="7" id="KW-0812">Transmembrane</keyword>
<dbReference type="GO" id="GO:0005576">
    <property type="term" value="C:extracellular region"/>
    <property type="evidence" value="ECO:0007669"/>
    <property type="project" value="UniProtKB-SubCell"/>
</dbReference>
<dbReference type="Gene3D" id="2.40.20.10">
    <property type="entry name" value="Plasminogen Kringle 4"/>
    <property type="match status" value="1"/>
</dbReference>
<dbReference type="Proteomes" id="UP000007635">
    <property type="component" value="Chromosome VI"/>
</dbReference>
<dbReference type="Gene3D" id="3.10.250.10">
    <property type="entry name" value="SRCR-like domain"/>
    <property type="match status" value="4"/>
</dbReference>
<keyword evidence="22" id="KW-1185">Reference proteome</keyword>
<comment type="subcellular location">
    <subcellularLocation>
        <location evidence="2">Membrane</location>
        <topology evidence="2">Single-pass membrane protein</topology>
    </subcellularLocation>
    <subcellularLocation>
        <location evidence="3">Secreted</location>
    </subcellularLocation>
</comment>
<dbReference type="SUPFAM" id="SSF57440">
    <property type="entry name" value="Kringle-like"/>
    <property type="match status" value="1"/>
</dbReference>
<dbReference type="PRINTS" id="PR00722">
    <property type="entry name" value="CHYMOTRYPSIN"/>
</dbReference>
<feature type="domain" description="SRCR" evidence="20">
    <location>
        <begin position="199"/>
        <end position="299"/>
    </location>
</feature>
<dbReference type="FunFam" id="3.10.250.10:FF:000005">
    <property type="entry name" value="Neurotrypsin isoform A"/>
    <property type="match status" value="1"/>
</dbReference>
<dbReference type="SUPFAM" id="SSF50494">
    <property type="entry name" value="Trypsin-like serine proteases"/>
    <property type="match status" value="1"/>
</dbReference>
<evidence type="ECO:0000256" key="12">
    <source>
        <dbReference type="ARBA" id="ARBA00023157"/>
    </source>
</evidence>
<keyword evidence="17" id="KW-0720">Serine protease</keyword>
<name>G3ND34_GASAC</name>
<evidence type="ECO:0000313" key="21">
    <source>
        <dbReference type="Ensembl" id="ENSGACP00000003234.2"/>
    </source>
</evidence>
<proteinExistence type="predicted"/>
<feature type="disulfide bond" evidence="16">
    <location>
        <begin position="344"/>
        <end position="405"/>
    </location>
</feature>
<dbReference type="Pfam" id="PF00530">
    <property type="entry name" value="SRCR"/>
    <property type="match status" value="4"/>
</dbReference>
<dbReference type="AlphaFoldDB" id="G3ND34"/>
<evidence type="ECO:0000256" key="9">
    <source>
        <dbReference type="ARBA" id="ARBA00022737"/>
    </source>
</evidence>
<evidence type="ECO:0000256" key="11">
    <source>
        <dbReference type="ARBA" id="ARBA00023136"/>
    </source>
</evidence>
<dbReference type="GO" id="GO:0004252">
    <property type="term" value="F:serine-type endopeptidase activity"/>
    <property type="evidence" value="ECO:0007669"/>
    <property type="project" value="InterPro"/>
</dbReference>
<keyword evidence="6 15" id="KW-0420">Kringle</keyword>
<dbReference type="MEROPS" id="S01.237"/>
<evidence type="ECO:0000313" key="22">
    <source>
        <dbReference type="Proteomes" id="UP000007635"/>
    </source>
</evidence>
<dbReference type="Bgee" id="ENSGACG00000002479">
    <property type="expression patterns" value="Expressed in zone of skin and 1 other cell type or tissue"/>
</dbReference>
<dbReference type="FunFam" id="3.10.250.10:FF:000006">
    <property type="entry name" value="neurotrypsin isoform X2"/>
    <property type="match status" value="1"/>
</dbReference>
<dbReference type="STRING" id="69293.ENSGACP00000003234"/>
<accession>G3ND34</accession>
<dbReference type="PANTHER" id="PTHR48071">
    <property type="entry name" value="SRCR DOMAIN-CONTAINING PROTEIN"/>
    <property type="match status" value="1"/>
</dbReference>
<evidence type="ECO:0000256" key="4">
    <source>
        <dbReference type="ARBA" id="ARBA00017669"/>
    </source>
</evidence>
<protein>
    <recommendedName>
        <fullName evidence="4">Neurotrypsin</fullName>
    </recommendedName>
    <alternativeName>
        <fullName evidence="14">Serine protease 12</fullName>
    </alternativeName>
</protein>
<feature type="disulfide bond" evidence="16">
    <location>
        <begin position="450"/>
        <end position="514"/>
    </location>
</feature>
<dbReference type="SMART" id="SM00130">
    <property type="entry name" value="KR"/>
    <property type="match status" value="1"/>
</dbReference>
<dbReference type="PROSITE" id="PS00134">
    <property type="entry name" value="TRYPSIN_HIS"/>
    <property type="match status" value="1"/>
</dbReference>
<feature type="domain" description="Kringle" evidence="18">
    <location>
        <begin position="31"/>
        <end position="98"/>
    </location>
</feature>
<dbReference type="Pfam" id="PF00089">
    <property type="entry name" value="Trypsin"/>
    <property type="match status" value="1"/>
</dbReference>
<evidence type="ECO:0000259" key="18">
    <source>
        <dbReference type="PROSITE" id="PS50070"/>
    </source>
</evidence>
<dbReference type="PROSITE" id="PS50287">
    <property type="entry name" value="SRCR_2"/>
    <property type="match status" value="4"/>
</dbReference>
<dbReference type="GeneTree" id="ENSGT00940000164412"/>
<dbReference type="InterPro" id="IPR038178">
    <property type="entry name" value="Kringle_sf"/>
</dbReference>
<feature type="domain" description="SRCR" evidence="20">
    <location>
        <begin position="100"/>
        <end position="178"/>
    </location>
</feature>
<reference evidence="21 22" key="1">
    <citation type="journal article" date="2021" name="G3 (Bethesda)">
        <title>Improved contiguity of the threespine stickleback genome using long-read sequencing.</title>
        <authorList>
            <person name="Nath S."/>
            <person name="Shaw D.E."/>
            <person name="White M.A."/>
        </authorList>
    </citation>
    <scope>NUCLEOTIDE SEQUENCE [LARGE SCALE GENOMIC DNA]</scope>
    <source>
        <strain evidence="21 22">Lake Benthic</strain>
    </source>
</reference>
<evidence type="ECO:0000256" key="13">
    <source>
        <dbReference type="ARBA" id="ARBA00023180"/>
    </source>
</evidence>
<dbReference type="eggNOG" id="KOG3627">
    <property type="taxonomic scope" value="Eukaryota"/>
</dbReference>
<evidence type="ECO:0000256" key="10">
    <source>
        <dbReference type="ARBA" id="ARBA00022989"/>
    </source>
</evidence>
<dbReference type="SUPFAM" id="SSF56487">
    <property type="entry name" value="SRCR-like"/>
    <property type="match status" value="4"/>
</dbReference>
<dbReference type="InterPro" id="IPR018114">
    <property type="entry name" value="TRYPSIN_HIS"/>
</dbReference>
<sequence>MTSHIPPAGTTQLFSVCHLSCSEGFTEQGYYNGSVSHTDSGSACMKWTEFPDYMRQYAGRGLGDHSFCRNPDREANPWCFIRQSSGAIGWAYCDCHQGAVRLAGGSSGNNGRVEVYLNGQWGAICDTHWTDRDASVICGQLGLGQIGTALQHSYFGPGSVFHYERLGCRGNENSLLECRKTQYLMFCSVFCLSGTGIPLRLVGGLDDFEGRVELYRDGKWGTICDDRWDDTDAEVVCRQLGLGGVAKAWKWAHFGQGVGPIFLDGVQCSGNELSLEECPHNIWEQHNCDHIEDAGVSCNPYTDGAVRLMGGDSHWGGRVEIYHHGEWGTVCDDNWTELNAQVVCRQLGFRGRSKVAADGVYEEGRGRILLDEVQCRGTEAGLLACSHSEVGQHDCSHSEDVGVLCERGGDTNDMTGLLTPSGPLVRLVAGESRKEGRVEVFINGQWGSVCDDDWSDVNAAVVCRQLGFTGVAKARSVAYFGEGQGPIHLDNVRCSGAETSLGQCPALGQDRHDCRHSEDAGVICDYTLDRVGDAALATQTCGVRLNNQRRRRRRIIGGDKSLRGEWPWQVSLWLRSQSKGSHPLCGASLINHCWVVTAAHCFKRFGRDPSRYLLRLGDHHTEEQDDFERTLSPKRIVVHGKYHSQGWEYDIALLQLKGTEGSCVAFNPHTSAVCLPEPGNRWEERPAACVITGWGVTGKPYSRTLLQAWVPLLPARRCKRRYNERFTSRMLCAGSLSERHRVDSCQGDSGGPLVCQGQGGRWVLTGVISWGHGCGDPAFPGVYTRVSRFLRWIDKTINKPYKS</sequence>
<dbReference type="InterPro" id="IPR001190">
    <property type="entry name" value="SRCR"/>
</dbReference>
<keyword evidence="17" id="KW-0378">Hydrolase</keyword>
<evidence type="ECO:0000256" key="5">
    <source>
        <dbReference type="ARBA" id="ARBA00022525"/>
    </source>
</evidence>
<feature type="disulfide bond" evidence="16">
    <location>
        <begin position="463"/>
        <end position="524"/>
    </location>
</feature>
<dbReference type="InterPro" id="IPR009003">
    <property type="entry name" value="Peptidase_S1_PA"/>
</dbReference>
<evidence type="ECO:0000256" key="14">
    <source>
        <dbReference type="ARBA" id="ARBA00030576"/>
    </source>
</evidence>
<dbReference type="Pfam" id="PF00051">
    <property type="entry name" value="Kringle"/>
    <property type="match status" value="1"/>
</dbReference>
<feature type="domain" description="SRCR" evidence="20">
    <location>
        <begin position="425"/>
        <end position="525"/>
    </location>
</feature>
<evidence type="ECO:0000256" key="7">
    <source>
        <dbReference type="ARBA" id="ARBA00022692"/>
    </source>
</evidence>
<feature type="domain" description="SRCR" evidence="20">
    <location>
        <begin position="306"/>
        <end position="406"/>
    </location>
</feature>
<dbReference type="Ensembl" id="ENSGACT00000003245.2">
    <property type="protein sequence ID" value="ENSGACP00000003234.2"/>
    <property type="gene ID" value="ENSGACG00000002479.2"/>
</dbReference>
<dbReference type="OMA" id="ALVRMWG"/>
<dbReference type="PRINTS" id="PR00258">
    <property type="entry name" value="SPERACTRCPTR"/>
</dbReference>
<evidence type="ECO:0000256" key="8">
    <source>
        <dbReference type="ARBA" id="ARBA00022729"/>
    </source>
</evidence>
<dbReference type="InterPro" id="IPR013806">
    <property type="entry name" value="Kringle-like"/>
</dbReference>
<evidence type="ECO:0000256" key="3">
    <source>
        <dbReference type="ARBA" id="ARBA00004613"/>
    </source>
</evidence>
<comment type="caution">
    <text evidence="16">Lacks conserved residue(s) required for the propagation of feature annotation.</text>
</comment>
<dbReference type="InterPro" id="IPR033116">
    <property type="entry name" value="TRYPSIN_SER"/>
</dbReference>
<keyword evidence="5" id="KW-0964">Secreted</keyword>
<feature type="disulfide bond" evidence="16">
    <location>
        <begin position="494"/>
        <end position="504"/>
    </location>
</feature>
<feature type="disulfide bond" evidence="16">
    <location>
        <begin position="224"/>
        <end position="288"/>
    </location>
</feature>
<dbReference type="InterPro" id="IPR000001">
    <property type="entry name" value="Kringle"/>
</dbReference>
<dbReference type="PROSITE" id="PS00135">
    <property type="entry name" value="TRYPSIN_SER"/>
    <property type="match status" value="1"/>
</dbReference>
<dbReference type="PROSITE" id="PS50240">
    <property type="entry name" value="TRYPSIN_DOM"/>
    <property type="match status" value="1"/>
</dbReference>
<dbReference type="GO" id="GO:0016020">
    <property type="term" value="C:membrane"/>
    <property type="evidence" value="ECO:0007669"/>
    <property type="project" value="UniProtKB-SubCell"/>
</dbReference>
<evidence type="ECO:0000256" key="6">
    <source>
        <dbReference type="ARBA" id="ARBA00022572"/>
    </source>
</evidence>
<reference evidence="21" key="3">
    <citation type="submission" date="2025-09" db="UniProtKB">
        <authorList>
            <consortium name="Ensembl"/>
        </authorList>
    </citation>
    <scope>IDENTIFICATION</scope>
</reference>
<dbReference type="PROSITE" id="PS00420">
    <property type="entry name" value="SRCR_1"/>
    <property type="match status" value="4"/>
</dbReference>
<feature type="disulfide bond" evidence="16">
    <location>
        <begin position="331"/>
        <end position="395"/>
    </location>
</feature>
<dbReference type="InterPro" id="IPR001254">
    <property type="entry name" value="Trypsin_dom"/>
</dbReference>
<dbReference type="SMART" id="SM00202">
    <property type="entry name" value="SR"/>
    <property type="match status" value="4"/>
</dbReference>
<dbReference type="InterPro" id="IPR018056">
    <property type="entry name" value="Kringle_CS"/>
</dbReference>
<evidence type="ECO:0000256" key="17">
    <source>
        <dbReference type="RuleBase" id="RU363034"/>
    </source>
</evidence>
<feature type="disulfide bond" evidence="16">
    <location>
        <begin position="375"/>
        <end position="385"/>
    </location>
</feature>
<dbReference type="SMART" id="SM00020">
    <property type="entry name" value="Tryp_SPc"/>
    <property type="match status" value="1"/>
</dbReference>
<dbReference type="Gene3D" id="2.40.10.10">
    <property type="entry name" value="Trypsin-like serine proteases"/>
    <property type="match status" value="1"/>
</dbReference>
<organism evidence="21 22">
    <name type="scientific">Gasterosteus aculeatus aculeatus</name>
    <name type="common">three-spined stickleback</name>
    <dbReference type="NCBI Taxonomy" id="481459"/>
    <lineage>
        <taxon>Eukaryota</taxon>
        <taxon>Metazoa</taxon>
        <taxon>Chordata</taxon>
        <taxon>Craniata</taxon>
        <taxon>Vertebrata</taxon>
        <taxon>Euteleostomi</taxon>
        <taxon>Actinopterygii</taxon>
        <taxon>Neopterygii</taxon>
        <taxon>Teleostei</taxon>
        <taxon>Neoteleostei</taxon>
        <taxon>Acanthomorphata</taxon>
        <taxon>Eupercaria</taxon>
        <taxon>Perciformes</taxon>
        <taxon>Cottioidei</taxon>
        <taxon>Gasterosteales</taxon>
        <taxon>Gasterosteidae</taxon>
        <taxon>Gasterosteus</taxon>
    </lineage>
</organism>
<feature type="disulfide bond" evidence="16">
    <location>
        <begin position="168"/>
        <end position="178"/>
    </location>
</feature>
<feature type="disulfide bond" evidence="16">
    <location>
        <begin position="237"/>
        <end position="298"/>
    </location>
</feature>
<evidence type="ECO:0000256" key="16">
    <source>
        <dbReference type="PROSITE-ProRule" id="PRU00196"/>
    </source>
</evidence>
<dbReference type="PROSITE" id="PS00021">
    <property type="entry name" value="KRINGLE_1"/>
    <property type="match status" value="1"/>
</dbReference>
<dbReference type="CDD" id="cd00190">
    <property type="entry name" value="Tryp_SPc"/>
    <property type="match status" value="1"/>
</dbReference>
<keyword evidence="12 16" id="KW-1015">Disulfide bond</keyword>
<keyword evidence="10" id="KW-1133">Transmembrane helix</keyword>
<evidence type="ECO:0000259" key="20">
    <source>
        <dbReference type="PROSITE" id="PS50287"/>
    </source>
</evidence>
<dbReference type="InterPro" id="IPR036772">
    <property type="entry name" value="SRCR-like_dom_sf"/>
</dbReference>
<keyword evidence="8" id="KW-0732">Signal</keyword>
<dbReference type="InterPro" id="IPR001314">
    <property type="entry name" value="Peptidase_S1A"/>
</dbReference>
<keyword evidence="17" id="KW-0645">Protease</keyword>
<dbReference type="PROSITE" id="PS50070">
    <property type="entry name" value="KRINGLE_2"/>
    <property type="match status" value="1"/>
</dbReference>
<dbReference type="InterPro" id="IPR043504">
    <property type="entry name" value="Peptidase_S1_PA_chymotrypsin"/>
</dbReference>
<dbReference type="GO" id="GO:0006508">
    <property type="term" value="P:proteolysis"/>
    <property type="evidence" value="ECO:0007669"/>
    <property type="project" value="UniProtKB-KW"/>
</dbReference>
<feature type="domain" description="Peptidase S1" evidence="19">
    <location>
        <begin position="555"/>
        <end position="798"/>
    </location>
</feature>
<evidence type="ECO:0000256" key="1">
    <source>
        <dbReference type="ARBA" id="ARBA00002744"/>
    </source>
</evidence>
<evidence type="ECO:0000256" key="2">
    <source>
        <dbReference type="ARBA" id="ARBA00004167"/>
    </source>
</evidence>
<reference evidence="21" key="2">
    <citation type="submission" date="2025-08" db="UniProtKB">
        <authorList>
            <consortium name="Ensembl"/>
        </authorList>
    </citation>
    <scope>IDENTIFICATION</scope>
</reference>
<evidence type="ECO:0000259" key="19">
    <source>
        <dbReference type="PROSITE" id="PS50240"/>
    </source>
</evidence>
<dbReference type="PANTHER" id="PTHR48071:SF27">
    <property type="entry name" value="SCAVENGER RECEPTOR CYSTEINE-RICH TYPE 1 PROTEIN M130-LIKE"/>
    <property type="match status" value="1"/>
</dbReference>
<dbReference type="FunFam" id="2.40.10.10:FF:000053">
    <property type="entry name" value="Neurotrypsin"/>
    <property type="match status" value="1"/>
</dbReference>
<evidence type="ECO:0000256" key="15">
    <source>
        <dbReference type="PROSITE-ProRule" id="PRU00121"/>
    </source>
</evidence>
<dbReference type="InParanoid" id="G3ND34"/>
<keyword evidence="13" id="KW-0325">Glycoprotein</keyword>
<comment type="function">
    <text evidence="1">Plays a role in neuronal plasticity and the proteolytic action may subserve structural reorganizations associated with learning and memory operations.</text>
</comment>
<keyword evidence="9" id="KW-0677">Repeat</keyword>
<dbReference type="FunFam" id="3.10.250.10:FF:000016">
    <property type="entry name" value="Scavenger receptor cysteine-rich protein type 12"/>
    <property type="match status" value="1"/>
</dbReference>
<feature type="disulfide bond" evidence="16">
    <location>
        <begin position="268"/>
        <end position="278"/>
    </location>
</feature>